<dbReference type="Gene3D" id="3.30.420.40">
    <property type="match status" value="2"/>
</dbReference>
<dbReference type="GO" id="GO:0140662">
    <property type="term" value="F:ATP-dependent protein folding chaperone"/>
    <property type="evidence" value="ECO:0007669"/>
    <property type="project" value="InterPro"/>
</dbReference>
<organism evidence="7 8">
    <name type="scientific">Micromonospora olivasterospora</name>
    <dbReference type="NCBI Taxonomy" id="1880"/>
    <lineage>
        <taxon>Bacteria</taxon>
        <taxon>Bacillati</taxon>
        <taxon>Actinomycetota</taxon>
        <taxon>Actinomycetes</taxon>
        <taxon>Micromonosporales</taxon>
        <taxon>Micromonosporaceae</taxon>
        <taxon>Micromonospora</taxon>
    </lineage>
</organism>
<dbReference type="Gene3D" id="3.90.640.10">
    <property type="entry name" value="Actin, Chain A, domain 4"/>
    <property type="match status" value="1"/>
</dbReference>
<name>A0A562II15_MICOL</name>
<feature type="compositionally biased region" description="Low complexity" evidence="6">
    <location>
        <begin position="386"/>
        <end position="406"/>
    </location>
</feature>
<dbReference type="PRINTS" id="PR00301">
    <property type="entry name" value="HEATSHOCK70"/>
</dbReference>
<dbReference type="Pfam" id="PF00012">
    <property type="entry name" value="HSP70"/>
    <property type="match status" value="1"/>
</dbReference>
<evidence type="ECO:0000256" key="3">
    <source>
        <dbReference type="ARBA" id="ARBA00022840"/>
    </source>
</evidence>
<feature type="compositionally biased region" description="Polar residues" evidence="6">
    <location>
        <begin position="498"/>
        <end position="508"/>
    </location>
</feature>
<dbReference type="PANTHER" id="PTHR42749">
    <property type="entry name" value="CELL SHAPE-DETERMINING PROTEIN MREB"/>
    <property type="match status" value="1"/>
</dbReference>
<dbReference type="PROSITE" id="PS01036">
    <property type="entry name" value="HSP70_3"/>
    <property type="match status" value="1"/>
</dbReference>
<comment type="similarity">
    <text evidence="1">Belongs to the heat shock protein 70 family.</text>
</comment>
<keyword evidence="3" id="KW-0067">ATP-binding</keyword>
<feature type="region of interest" description="Disordered" evidence="6">
    <location>
        <begin position="498"/>
        <end position="517"/>
    </location>
</feature>
<dbReference type="Proteomes" id="UP000319825">
    <property type="component" value="Unassembled WGS sequence"/>
</dbReference>
<evidence type="ECO:0000313" key="8">
    <source>
        <dbReference type="Proteomes" id="UP000319825"/>
    </source>
</evidence>
<evidence type="ECO:0000256" key="4">
    <source>
        <dbReference type="ARBA" id="ARBA00023016"/>
    </source>
</evidence>
<accession>A0A562II15</accession>
<keyword evidence="4" id="KW-0346">Stress response</keyword>
<evidence type="ECO:0000256" key="5">
    <source>
        <dbReference type="ARBA" id="ARBA00023186"/>
    </source>
</evidence>
<sequence length="668" mass="70557">MYGVGIDLGTSFTAAATASAWALDMVPLAGQAIVTPSVAYLDEQGALLTGEAADRLGLQNPSRMAREFKRRLGDPTPVILDGAPYSPTALMAALLQSVVDTVSQAQGAPPDRIVLTHPAVWGPYRREQFAEIPHLAGLPRPHTDPGRAARSDGPTVITITEPVAAATYYCSTQPLPPDGLLAVYDLGGGTFDSAVVRNGRDGLEIIGTPEGIEWLGGADFDQAIMDHVDRQLDGAITALDPTDPGTPAILAAVQRDCMLAKEALSTRDKADITVPLPGSDRHVTVTREAFEQMITPPVETTMETFRRTLTAAGITMQDLTAVLLVGGSSQIPLVTQLLRDTLRRPIMTNTHPKHAVALGAAMLSSDTHTAHFIPAPRIPTTRRTKPNTPTTTATTTTTRTSTPPTAAEHDSGEPEAAAPAAALGALALEAGRGAKHSARPPAEPTQPVSGPAGDTQPADVPPPAWRRWSRPVNARVVVALVAVTGLLGAAMLLGTDTPSDRPQVSGATSGADIPGDRPMLKLEDVRVQKPSKLATVRPAVVGTKHFVDRPPVFTSVPAPLTGAVLIPGSSNDKRLTAPADYLVFDVTHDATVYVALDRRGSPEVDNWWPAWLNQQGFKRTDMIIPTNDKSQRHFVVFAKKVPAGRVTLGPNAATSVYSTGYITLVTAD</sequence>
<comment type="caution">
    <text evidence="7">The sequence shown here is derived from an EMBL/GenBank/DDBJ whole genome shotgun (WGS) entry which is preliminary data.</text>
</comment>
<evidence type="ECO:0000256" key="1">
    <source>
        <dbReference type="ARBA" id="ARBA00007381"/>
    </source>
</evidence>
<feature type="region of interest" description="Disordered" evidence="6">
    <location>
        <begin position="376"/>
        <end position="418"/>
    </location>
</feature>
<reference evidence="7 8" key="1">
    <citation type="submission" date="2019-07" db="EMBL/GenBank/DDBJ databases">
        <title>R&amp;d 2014.</title>
        <authorList>
            <person name="Klenk H.-P."/>
        </authorList>
    </citation>
    <scope>NUCLEOTIDE SEQUENCE [LARGE SCALE GENOMIC DNA]</scope>
    <source>
        <strain evidence="7 8">DSM 43868</strain>
    </source>
</reference>
<feature type="region of interest" description="Disordered" evidence="6">
    <location>
        <begin position="432"/>
        <end position="466"/>
    </location>
</feature>
<dbReference type="InterPro" id="IPR013126">
    <property type="entry name" value="Hsp_70_fam"/>
</dbReference>
<protein>
    <submittedName>
        <fullName evidence="7">Hsp70 protein</fullName>
    </submittedName>
</protein>
<dbReference type="RefSeq" id="WP_145776898.1">
    <property type="nucleotide sequence ID" value="NZ_VLKE01000001.1"/>
</dbReference>
<dbReference type="InterPro" id="IPR018181">
    <property type="entry name" value="Heat_shock_70_CS"/>
</dbReference>
<evidence type="ECO:0000313" key="7">
    <source>
        <dbReference type="EMBL" id="TWH70667.1"/>
    </source>
</evidence>
<gene>
    <name evidence="7" type="ORF">JD77_05692</name>
</gene>
<proteinExistence type="inferred from homology"/>
<evidence type="ECO:0000256" key="2">
    <source>
        <dbReference type="ARBA" id="ARBA00022741"/>
    </source>
</evidence>
<dbReference type="OrthoDB" id="9766019at2"/>
<dbReference type="InterPro" id="IPR043129">
    <property type="entry name" value="ATPase_NBD"/>
</dbReference>
<dbReference type="AlphaFoldDB" id="A0A562II15"/>
<dbReference type="SUPFAM" id="SSF53067">
    <property type="entry name" value="Actin-like ATPase domain"/>
    <property type="match status" value="2"/>
</dbReference>
<keyword evidence="8" id="KW-1185">Reference proteome</keyword>
<dbReference type="EMBL" id="VLKE01000001">
    <property type="protein sequence ID" value="TWH70667.1"/>
    <property type="molecule type" value="Genomic_DNA"/>
</dbReference>
<dbReference type="GO" id="GO:0005524">
    <property type="term" value="F:ATP binding"/>
    <property type="evidence" value="ECO:0007669"/>
    <property type="project" value="UniProtKB-KW"/>
</dbReference>
<keyword evidence="5" id="KW-0143">Chaperone</keyword>
<evidence type="ECO:0000256" key="6">
    <source>
        <dbReference type="SAM" id="MobiDB-lite"/>
    </source>
</evidence>
<dbReference type="PANTHER" id="PTHR42749:SF1">
    <property type="entry name" value="CELL SHAPE-DETERMINING PROTEIN MREB"/>
    <property type="match status" value="1"/>
</dbReference>
<keyword evidence="2" id="KW-0547">Nucleotide-binding</keyword>